<dbReference type="EMBL" id="KZ819328">
    <property type="protein sequence ID" value="PWN20246.1"/>
    <property type="molecule type" value="Genomic_DNA"/>
</dbReference>
<accession>A0A316U4T8</accession>
<proteinExistence type="predicted"/>
<evidence type="ECO:0000313" key="3">
    <source>
        <dbReference type="EMBL" id="PWN20246.1"/>
    </source>
</evidence>
<keyword evidence="2" id="KW-1133">Transmembrane helix</keyword>
<dbReference type="OrthoDB" id="3366811at2759"/>
<feature type="compositionally biased region" description="Low complexity" evidence="1">
    <location>
        <begin position="738"/>
        <end position="753"/>
    </location>
</feature>
<feature type="transmembrane region" description="Helical" evidence="2">
    <location>
        <begin position="235"/>
        <end position="256"/>
    </location>
</feature>
<evidence type="ECO:0000256" key="2">
    <source>
        <dbReference type="SAM" id="Phobius"/>
    </source>
</evidence>
<evidence type="ECO:0000256" key="1">
    <source>
        <dbReference type="SAM" id="MobiDB-lite"/>
    </source>
</evidence>
<keyword evidence="4" id="KW-1185">Reference proteome</keyword>
<reference evidence="3 4" key="1">
    <citation type="journal article" date="2018" name="Mol. Biol. Evol.">
        <title>Broad Genomic Sampling Reveals a Smut Pathogenic Ancestry of the Fungal Clade Ustilaginomycotina.</title>
        <authorList>
            <person name="Kijpornyongpan T."/>
            <person name="Mondo S.J."/>
            <person name="Barry K."/>
            <person name="Sandor L."/>
            <person name="Lee J."/>
            <person name="Lipzen A."/>
            <person name="Pangilinan J."/>
            <person name="LaButti K."/>
            <person name="Hainaut M."/>
            <person name="Henrissat B."/>
            <person name="Grigoriev I.V."/>
            <person name="Spatafora J.W."/>
            <person name="Aime M.C."/>
        </authorList>
    </citation>
    <scope>NUCLEOTIDE SEQUENCE [LARGE SCALE GENOMIC DNA]</scope>
    <source>
        <strain evidence="3 4">MCA 4718</strain>
    </source>
</reference>
<sequence>MLPKVPLLTLLQPALQVTTLVLLFIALLCPNPFTDSGIDLMVVRPYNVSSTSTASAATTTLVLSTANTSTSTALPTSSTTASTPSSATTAHTATSTNTSSSVSSSSASPTANASTSSTTSAAQIGLTPASASSSTISAARREYTLPPLANLEALSNSSTSTTTATVYSNQGYSNLELKYGPLGGCFRDAAGVRTCTPASLSPSLASLNARLSVVGQLSTAISITGLPSAFKITPILLFVTFGVFLLIYLLSVPQLLPRLFPKSTKFASYLSPESRVHRHLETLVGLAVYARMGCVGLLLGAGISLRLKVSKAVYAFNAANVSHTMPASLTLVDSDDVGMQAVAGSSFSLIWATVVLIGAEIYLERRRIRLEAAIAQARKDIESQYGRGVFEMLEEARSRGDLSAKAESIYQGHAASIKPARSIYGGSEYAYGADTKGRPTKSVMRTASFRSTGSTYHHGPQRYTSSDKDFGYNVTAPPSRRVQLHPASSHQAWLEERDDGGYYEQPAPFTGPGWSEAHPPMSQTRSLSRSQSRSRIRPRAESPTPSYWTSNGGKEALEASTLHTLAPSRMDRRGSYSGSDVDPEMEHLPPRGPSALSDYSLEPSRSIAGASGRRQLQTGHAGVAHAPFGNLRRKPSHGSRVVRGPSRGVPEGEEDEEEERQQHQQHQQQEEDEEEYLDSHYTAGSTSEERRRLEREREELAALEREILQRRRRELEWQMGRDQDRAAAATTAAAVATAASGAGLGSSRSSSSTDDTKIVGLGRLGYRKAADAGRV</sequence>
<feature type="transmembrane region" description="Helical" evidence="2">
    <location>
        <begin position="341"/>
        <end position="363"/>
    </location>
</feature>
<feature type="compositionally biased region" description="Polar residues" evidence="1">
    <location>
        <begin position="543"/>
        <end position="552"/>
    </location>
</feature>
<dbReference type="AlphaFoldDB" id="A0A316U4T8"/>
<feature type="compositionally biased region" description="Low complexity" evidence="1">
    <location>
        <begin position="522"/>
        <end position="531"/>
    </location>
</feature>
<dbReference type="RefSeq" id="XP_025347406.1">
    <property type="nucleotide sequence ID" value="XM_025494324.1"/>
</dbReference>
<dbReference type="Proteomes" id="UP000245942">
    <property type="component" value="Unassembled WGS sequence"/>
</dbReference>
<evidence type="ECO:0000313" key="4">
    <source>
        <dbReference type="Proteomes" id="UP000245942"/>
    </source>
</evidence>
<feature type="compositionally biased region" description="Low complexity" evidence="1">
    <location>
        <begin position="68"/>
        <end position="122"/>
    </location>
</feature>
<dbReference type="GeneID" id="37016058"/>
<keyword evidence="2" id="KW-0812">Transmembrane</keyword>
<gene>
    <name evidence="3" type="ORF">BCV69DRAFT_299387</name>
</gene>
<organism evidence="3 4">
    <name type="scientific">Pseudomicrostroma glucosiphilum</name>
    <dbReference type="NCBI Taxonomy" id="1684307"/>
    <lineage>
        <taxon>Eukaryota</taxon>
        <taxon>Fungi</taxon>
        <taxon>Dikarya</taxon>
        <taxon>Basidiomycota</taxon>
        <taxon>Ustilaginomycotina</taxon>
        <taxon>Exobasidiomycetes</taxon>
        <taxon>Microstromatales</taxon>
        <taxon>Microstromatales incertae sedis</taxon>
        <taxon>Pseudomicrostroma</taxon>
    </lineage>
</organism>
<feature type="transmembrane region" description="Helical" evidence="2">
    <location>
        <begin position="283"/>
        <end position="305"/>
    </location>
</feature>
<name>A0A316U4T8_9BASI</name>
<feature type="region of interest" description="Disordered" evidence="1">
    <location>
        <begin position="450"/>
        <end position="469"/>
    </location>
</feature>
<feature type="region of interest" description="Disordered" evidence="1">
    <location>
        <begin position="738"/>
        <end position="757"/>
    </location>
</feature>
<feature type="region of interest" description="Disordered" evidence="1">
    <location>
        <begin position="624"/>
        <end position="693"/>
    </location>
</feature>
<keyword evidence="2" id="KW-0472">Membrane</keyword>
<protein>
    <submittedName>
        <fullName evidence="3">Uncharacterized protein</fullName>
    </submittedName>
</protein>
<feature type="region of interest" description="Disordered" evidence="1">
    <location>
        <begin position="500"/>
        <end position="600"/>
    </location>
</feature>
<feature type="region of interest" description="Disordered" evidence="1">
    <location>
        <begin position="68"/>
        <end position="124"/>
    </location>
</feature>